<sequence>MMGILVTGHGHFPTGILSAVALVAGWPDHTVGIDFVEGQSPEDLKNSMEKAMESLEGDEILILADLLGGTPFKMGAAIKAENPDRKIKVIAGVNMAALVEAVFSRSLYDLEELAAALIQSGKDGLADLDQLENEFGEPEFEDGL</sequence>
<dbReference type="Proteomes" id="UP000231092">
    <property type="component" value="Unassembled WGS sequence"/>
</dbReference>
<dbReference type="InterPro" id="IPR033887">
    <property type="entry name" value="PTS_IIA_man"/>
</dbReference>
<evidence type="ECO:0000256" key="1">
    <source>
        <dbReference type="ARBA" id="ARBA00004496"/>
    </source>
</evidence>
<proteinExistence type="predicted"/>
<dbReference type="OrthoDB" id="9799827at2"/>
<keyword evidence="7" id="KW-0418">Kinase</keyword>
<dbReference type="RefSeq" id="WP_100305345.1">
    <property type="nucleotide sequence ID" value="NZ_PGET01000001.1"/>
</dbReference>
<comment type="subcellular location">
    <subcellularLocation>
        <location evidence="1">Cytoplasm</location>
    </subcellularLocation>
</comment>
<evidence type="ECO:0000313" key="10">
    <source>
        <dbReference type="Proteomes" id="UP000231092"/>
    </source>
</evidence>
<keyword evidence="6" id="KW-0598">Phosphotransferase system</keyword>
<evidence type="ECO:0000313" key="9">
    <source>
        <dbReference type="EMBL" id="PJJ28896.1"/>
    </source>
</evidence>
<dbReference type="Pfam" id="PF03610">
    <property type="entry name" value="EIIA-man"/>
    <property type="match status" value="1"/>
</dbReference>
<evidence type="ECO:0000256" key="4">
    <source>
        <dbReference type="ARBA" id="ARBA00022597"/>
    </source>
</evidence>
<name>A0A2M8Z621_9FIRM</name>
<keyword evidence="3" id="KW-0963">Cytoplasm</keyword>
<keyword evidence="4" id="KW-0762">Sugar transport</keyword>
<dbReference type="GO" id="GO:0016020">
    <property type="term" value="C:membrane"/>
    <property type="evidence" value="ECO:0007669"/>
    <property type="project" value="InterPro"/>
</dbReference>
<gene>
    <name evidence="9" type="ORF">H171_2418</name>
</gene>
<feature type="domain" description="PTS EIIA type-4" evidence="8">
    <location>
        <begin position="1"/>
        <end position="125"/>
    </location>
</feature>
<dbReference type="EMBL" id="PGET01000001">
    <property type="protein sequence ID" value="PJJ28896.1"/>
    <property type="molecule type" value="Genomic_DNA"/>
</dbReference>
<accession>A0A2M8Z621</accession>
<organism evidence="9 10">
    <name type="scientific">[Clostridium] celerecrescens 18A</name>
    <dbReference type="NCBI Taxonomy" id="1286362"/>
    <lineage>
        <taxon>Bacteria</taxon>
        <taxon>Bacillati</taxon>
        <taxon>Bacillota</taxon>
        <taxon>Clostridia</taxon>
        <taxon>Lachnospirales</taxon>
        <taxon>Lachnospiraceae</taxon>
        <taxon>Lacrimispora</taxon>
    </lineage>
</organism>
<dbReference type="SUPFAM" id="SSF53062">
    <property type="entry name" value="PTS system fructose IIA component-like"/>
    <property type="match status" value="1"/>
</dbReference>
<dbReference type="PANTHER" id="PTHR33799">
    <property type="entry name" value="PTS PERMEASE-RELATED-RELATED"/>
    <property type="match status" value="1"/>
</dbReference>
<dbReference type="InterPro" id="IPR004701">
    <property type="entry name" value="PTS_EIIA_man-typ"/>
</dbReference>
<dbReference type="InterPro" id="IPR036662">
    <property type="entry name" value="PTS_EIIA_man-typ_sf"/>
</dbReference>
<keyword evidence="5" id="KW-0808">Transferase</keyword>
<dbReference type="GO" id="GO:0009401">
    <property type="term" value="P:phosphoenolpyruvate-dependent sugar phosphotransferase system"/>
    <property type="evidence" value="ECO:0007669"/>
    <property type="project" value="UniProtKB-KW"/>
</dbReference>
<evidence type="ECO:0000256" key="2">
    <source>
        <dbReference type="ARBA" id="ARBA00022448"/>
    </source>
</evidence>
<comment type="caution">
    <text evidence="9">The sequence shown here is derived from an EMBL/GenBank/DDBJ whole genome shotgun (WGS) entry which is preliminary data.</text>
</comment>
<protein>
    <submittedName>
        <fullName evidence="9">PTS system N-acetylgalactosamine-specific IIA component</fullName>
    </submittedName>
</protein>
<dbReference type="PANTHER" id="PTHR33799:SF1">
    <property type="entry name" value="PTS SYSTEM MANNOSE-SPECIFIC EIIAB COMPONENT-RELATED"/>
    <property type="match status" value="1"/>
</dbReference>
<dbReference type="PROSITE" id="PS51096">
    <property type="entry name" value="PTS_EIIA_TYPE_4"/>
    <property type="match status" value="1"/>
</dbReference>
<keyword evidence="2" id="KW-0813">Transport</keyword>
<evidence type="ECO:0000256" key="3">
    <source>
        <dbReference type="ARBA" id="ARBA00022490"/>
    </source>
</evidence>
<dbReference type="GO" id="GO:0005737">
    <property type="term" value="C:cytoplasm"/>
    <property type="evidence" value="ECO:0007669"/>
    <property type="project" value="UniProtKB-SubCell"/>
</dbReference>
<dbReference type="InterPro" id="IPR051471">
    <property type="entry name" value="Bacterial_PTS_sugar_comp"/>
</dbReference>
<dbReference type="CDD" id="cd00006">
    <property type="entry name" value="PTS_IIA_man"/>
    <property type="match status" value="1"/>
</dbReference>
<dbReference type="GO" id="GO:0016301">
    <property type="term" value="F:kinase activity"/>
    <property type="evidence" value="ECO:0007669"/>
    <property type="project" value="UniProtKB-KW"/>
</dbReference>
<evidence type="ECO:0000256" key="5">
    <source>
        <dbReference type="ARBA" id="ARBA00022679"/>
    </source>
</evidence>
<dbReference type="AlphaFoldDB" id="A0A2M8Z621"/>
<reference evidence="9 10" key="1">
    <citation type="submission" date="2017-11" db="EMBL/GenBank/DDBJ databases">
        <title>Understudied soil microbes with underappreciated capabilities: Untangling the Clostridium saccharolyticum group.</title>
        <authorList>
            <person name="Leschine S."/>
        </authorList>
    </citation>
    <scope>NUCLEOTIDE SEQUENCE [LARGE SCALE GENOMIC DNA]</scope>
    <source>
        <strain evidence="9 10">18A</strain>
    </source>
</reference>
<dbReference type="Gene3D" id="3.40.50.510">
    <property type="entry name" value="Phosphotransferase system, mannose-type IIA component"/>
    <property type="match status" value="1"/>
</dbReference>
<evidence type="ECO:0000256" key="6">
    <source>
        <dbReference type="ARBA" id="ARBA00022683"/>
    </source>
</evidence>
<evidence type="ECO:0000259" key="8">
    <source>
        <dbReference type="PROSITE" id="PS51096"/>
    </source>
</evidence>
<evidence type="ECO:0000256" key="7">
    <source>
        <dbReference type="ARBA" id="ARBA00022777"/>
    </source>
</evidence>